<dbReference type="SUPFAM" id="SSF54909">
    <property type="entry name" value="Dimeric alpha+beta barrel"/>
    <property type="match status" value="2"/>
</dbReference>
<accession>C1FG09</accession>
<dbReference type="OMA" id="CEDECET"/>
<evidence type="ECO:0000313" key="4">
    <source>
        <dbReference type="Proteomes" id="UP000002009"/>
    </source>
</evidence>
<keyword evidence="4" id="KW-1185">Reference proteome</keyword>
<dbReference type="KEGG" id="mis:MICPUN_105942"/>
<reference evidence="3 4" key="1">
    <citation type="journal article" date="2009" name="Science">
        <title>Green evolution and dynamic adaptations revealed by genomes of the marine picoeukaryotes Micromonas.</title>
        <authorList>
            <person name="Worden A.Z."/>
            <person name="Lee J.H."/>
            <person name="Mock T."/>
            <person name="Rouze P."/>
            <person name="Simmons M.P."/>
            <person name="Aerts A.L."/>
            <person name="Allen A.E."/>
            <person name="Cuvelier M.L."/>
            <person name="Derelle E."/>
            <person name="Everett M.V."/>
            <person name="Foulon E."/>
            <person name="Grimwood J."/>
            <person name="Gundlach H."/>
            <person name="Henrissat B."/>
            <person name="Napoli C."/>
            <person name="McDonald S.M."/>
            <person name="Parker M.S."/>
            <person name="Rombauts S."/>
            <person name="Salamov A."/>
            <person name="Von Dassow P."/>
            <person name="Badger J.H."/>
            <person name="Coutinho P.M."/>
            <person name="Demir E."/>
            <person name="Dubchak I."/>
            <person name="Gentemann C."/>
            <person name="Eikrem W."/>
            <person name="Gready J.E."/>
            <person name="John U."/>
            <person name="Lanier W."/>
            <person name="Lindquist E.A."/>
            <person name="Lucas S."/>
            <person name="Mayer K.F."/>
            <person name="Moreau H."/>
            <person name="Not F."/>
            <person name="Otillar R."/>
            <person name="Panaud O."/>
            <person name="Pangilinan J."/>
            <person name="Paulsen I."/>
            <person name="Piegu B."/>
            <person name="Poliakov A."/>
            <person name="Robbens S."/>
            <person name="Schmutz J."/>
            <person name="Toulza E."/>
            <person name="Wyss T."/>
            <person name="Zelensky A."/>
            <person name="Zhou K."/>
            <person name="Armbrust E.V."/>
            <person name="Bhattacharya D."/>
            <person name="Goodenough U.W."/>
            <person name="Van de Peer Y."/>
            <person name="Grigoriev I.V."/>
        </authorList>
    </citation>
    <scope>NUCLEOTIDE SEQUENCE [LARGE SCALE GENOMIC DNA]</scope>
    <source>
        <strain evidence="4">RCC299 / NOUM17</strain>
    </source>
</reference>
<dbReference type="RefSeq" id="XP_002507917.1">
    <property type="nucleotide sequence ID" value="XM_002507871.1"/>
</dbReference>
<dbReference type="OrthoDB" id="417979at2759"/>
<dbReference type="PANTHER" id="PTHR33336:SF1">
    <property type="entry name" value="(4S)-4-HYDROXY-5-PHOSPHONOOXYPENTANE-2,3-DIONE ISOMERASE"/>
    <property type="match status" value="1"/>
</dbReference>
<feature type="compositionally biased region" description="Low complexity" evidence="1">
    <location>
        <begin position="1"/>
        <end position="12"/>
    </location>
</feature>
<protein>
    <recommendedName>
        <fullName evidence="2">ABM domain-containing protein</fullName>
    </recommendedName>
</protein>
<evidence type="ECO:0000256" key="1">
    <source>
        <dbReference type="SAM" id="MobiDB-lite"/>
    </source>
</evidence>
<dbReference type="Gene3D" id="3.30.70.100">
    <property type="match status" value="2"/>
</dbReference>
<sequence>MASSRMMSARASPSLGRLRGAKPALVSRPGRVAPPVRASAAQRGRGSTDDYVVTLVNISVTPGNEEGFVAHSVDNATNSVEEPDNRRFDVLQDLDDPSKFALLEVYSTSEGNDAHRDLPHSKAWREGVKDWMAEKRTWSVYKPVYPWAGLWGTAAASRRAKDGVQQPVQAAFLTLDKDGDTAGAKAAAEDTKQITHVHVTCKPGTEDEFIEACLANAASSVLEPDNLRFDVLRHRDEPNKFMLVEVYATSEGPVAHKATPHYNEWRTTVEPFMQEPRRARKFRAVFPTDPAAWKMTLNDN</sequence>
<name>C1FG09_MICCC</name>
<feature type="domain" description="ABM" evidence="2">
    <location>
        <begin position="52"/>
        <end position="141"/>
    </location>
</feature>
<feature type="region of interest" description="Disordered" evidence="1">
    <location>
        <begin position="1"/>
        <end position="45"/>
    </location>
</feature>
<proteinExistence type="predicted"/>
<dbReference type="GO" id="GO:0005829">
    <property type="term" value="C:cytosol"/>
    <property type="evidence" value="ECO:0007669"/>
    <property type="project" value="TreeGrafter"/>
</dbReference>
<dbReference type="InterPro" id="IPR007138">
    <property type="entry name" value="ABM_dom"/>
</dbReference>
<dbReference type="Proteomes" id="UP000002009">
    <property type="component" value="Chromosome 8"/>
</dbReference>
<dbReference type="eggNOG" id="ENOG502S861">
    <property type="taxonomic scope" value="Eukaryota"/>
</dbReference>
<dbReference type="Pfam" id="PF03992">
    <property type="entry name" value="ABM"/>
    <property type="match status" value="2"/>
</dbReference>
<dbReference type="PROSITE" id="PS51725">
    <property type="entry name" value="ABM"/>
    <property type="match status" value="2"/>
</dbReference>
<dbReference type="GeneID" id="8245551"/>
<gene>
    <name evidence="3" type="ORF">MICPUN_105942</name>
</gene>
<dbReference type="InterPro" id="IPR050744">
    <property type="entry name" value="AI-2_Isomerase_LsrG"/>
</dbReference>
<dbReference type="GO" id="GO:0016491">
    <property type="term" value="F:oxidoreductase activity"/>
    <property type="evidence" value="ECO:0007669"/>
    <property type="project" value="TreeGrafter"/>
</dbReference>
<evidence type="ECO:0000259" key="2">
    <source>
        <dbReference type="PROSITE" id="PS51725"/>
    </source>
</evidence>
<dbReference type="InterPro" id="IPR011008">
    <property type="entry name" value="Dimeric_a/b-barrel"/>
</dbReference>
<evidence type="ECO:0000313" key="3">
    <source>
        <dbReference type="EMBL" id="ACO69175.1"/>
    </source>
</evidence>
<feature type="domain" description="ABM" evidence="2">
    <location>
        <begin position="193"/>
        <end position="282"/>
    </location>
</feature>
<organism evidence="3 4">
    <name type="scientific">Micromonas commoda (strain RCC299 / NOUM17 / CCMP2709)</name>
    <name type="common">Picoplanktonic green alga</name>
    <dbReference type="NCBI Taxonomy" id="296587"/>
    <lineage>
        <taxon>Eukaryota</taxon>
        <taxon>Viridiplantae</taxon>
        <taxon>Chlorophyta</taxon>
        <taxon>Mamiellophyceae</taxon>
        <taxon>Mamiellales</taxon>
        <taxon>Mamiellaceae</taxon>
        <taxon>Micromonas</taxon>
    </lineage>
</organism>
<dbReference type="InParanoid" id="C1FG09"/>
<dbReference type="PANTHER" id="PTHR33336">
    <property type="entry name" value="QUINOL MONOOXYGENASE YGIN-RELATED"/>
    <property type="match status" value="1"/>
</dbReference>
<dbReference type="EMBL" id="CP001575">
    <property type="protein sequence ID" value="ACO69175.1"/>
    <property type="molecule type" value="Genomic_DNA"/>
</dbReference>
<dbReference type="AlphaFoldDB" id="C1FG09"/>